<evidence type="ECO:0000313" key="2">
    <source>
        <dbReference type="Proteomes" id="UP001341840"/>
    </source>
</evidence>
<proteinExistence type="predicted"/>
<keyword evidence="2" id="KW-1185">Reference proteome</keyword>
<sequence>MVSIPKGQVPHLTNSDTFLLGTSSNVNSIKLTHGVTSHAKSRLDLAKPSPKRDSQMDIHGHVWTMLGHGSKRDSSSKHKAKTSNKATFECHNVTFEKEEPRLKCGFSPLTTLQTWLTKDSRKQTIQNVTHQDQGKLTFEAHKAKPHQVKTKL</sequence>
<gene>
    <name evidence="1" type="ORF">PIB30_057072</name>
</gene>
<evidence type="ECO:0000313" key="1">
    <source>
        <dbReference type="EMBL" id="MED6124227.1"/>
    </source>
</evidence>
<name>A0ABU6RJN3_9FABA</name>
<reference evidence="1 2" key="1">
    <citation type="journal article" date="2023" name="Plants (Basel)">
        <title>Bridging the Gap: Combining Genomics and Transcriptomics Approaches to Understand Stylosanthes scabra, an Orphan Legume from the Brazilian Caatinga.</title>
        <authorList>
            <person name="Ferreira-Neto J.R.C."/>
            <person name="da Silva M.D."/>
            <person name="Binneck E."/>
            <person name="de Melo N.F."/>
            <person name="da Silva R.H."/>
            <person name="de Melo A.L.T.M."/>
            <person name="Pandolfi V."/>
            <person name="Bustamante F.O."/>
            <person name="Brasileiro-Vidal A.C."/>
            <person name="Benko-Iseppon A.M."/>
        </authorList>
    </citation>
    <scope>NUCLEOTIDE SEQUENCE [LARGE SCALE GENOMIC DNA]</scope>
    <source>
        <tissue evidence="1">Leaves</tissue>
    </source>
</reference>
<comment type="caution">
    <text evidence="1">The sequence shown here is derived from an EMBL/GenBank/DDBJ whole genome shotgun (WGS) entry which is preliminary data.</text>
</comment>
<organism evidence="1 2">
    <name type="scientific">Stylosanthes scabra</name>
    <dbReference type="NCBI Taxonomy" id="79078"/>
    <lineage>
        <taxon>Eukaryota</taxon>
        <taxon>Viridiplantae</taxon>
        <taxon>Streptophyta</taxon>
        <taxon>Embryophyta</taxon>
        <taxon>Tracheophyta</taxon>
        <taxon>Spermatophyta</taxon>
        <taxon>Magnoliopsida</taxon>
        <taxon>eudicotyledons</taxon>
        <taxon>Gunneridae</taxon>
        <taxon>Pentapetalae</taxon>
        <taxon>rosids</taxon>
        <taxon>fabids</taxon>
        <taxon>Fabales</taxon>
        <taxon>Fabaceae</taxon>
        <taxon>Papilionoideae</taxon>
        <taxon>50 kb inversion clade</taxon>
        <taxon>dalbergioids sensu lato</taxon>
        <taxon>Dalbergieae</taxon>
        <taxon>Pterocarpus clade</taxon>
        <taxon>Stylosanthes</taxon>
    </lineage>
</organism>
<protein>
    <submittedName>
        <fullName evidence="1">Uncharacterized protein</fullName>
    </submittedName>
</protein>
<accession>A0ABU6RJN3</accession>
<dbReference type="Proteomes" id="UP001341840">
    <property type="component" value="Unassembled WGS sequence"/>
</dbReference>
<dbReference type="EMBL" id="JASCZI010030671">
    <property type="protein sequence ID" value="MED6124227.1"/>
    <property type="molecule type" value="Genomic_DNA"/>
</dbReference>